<reference evidence="2" key="1">
    <citation type="submission" date="2020-04" db="EMBL/GenBank/DDBJ databases">
        <authorList>
            <person name="Alioto T."/>
            <person name="Alioto T."/>
            <person name="Gomez Garrido J."/>
        </authorList>
    </citation>
    <scope>NUCLEOTIDE SEQUENCE</scope>
    <source>
        <strain evidence="2">A484AB</strain>
    </source>
</reference>
<evidence type="ECO:0000313" key="2">
    <source>
        <dbReference type="EMBL" id="CAB3982312.1"/>
    </source>
</evidence>
<organism evidence="2 3">
    <name type="scientific">Paramuricea clavata</name>
    <name type="common">Red gorgonian</name>
    <name type="synonym">Violescent sea-whip</name>
    <dbReference type="NCBI Taxonomy" id="317549"/>
    <lineage>
        <taxon>Eukaryota</taxon>
        <taxon>Metazoa</taxon>
        <taxon>Cnidaria</taxon>
        <taxon>Anthozoa</taxon>
        <taxon>Octocorallia</taxon>
        <taxon>Malacalcyonacea</taxon>
        <taxon>Plexauridae</taxon>
        <taxon>Paramuricea</taxon>
    </lineage>
</organism>
<protein>
    <submittedName>
        <fullName evidence="2">Uncharacterized protein</fullName>
    </submittedName>
</protein>
<sequence length="532" mass="59623">MGSKYYAGLATDIGEMFGKSCTLKKALPCACSSCEKRCWESKGWVCRVIECFCEERVEVCVERVSEESNEYHVDYVCADQACGFKINAFDSNFSIYTKVVENVKDYMFFHERNMCTCKRLVRAVVERVTIGCGVTDPTKEKSIDLNNDYQLLFVCNAKKCSYRQSLPQILRAREHLDDKRVVILEHNAPDFAETFVDLCNNNTFVNRPVALDDMSSTVNYSVYGKRYANAQHLFETYANKTSKVGWYEKFDKKVHLASGVLARGGETKFLYKTCIGITTDELLEVAACLKKAAHTPGASNEFCISEGTDYKGDSTKLVLRDSDYQGLVLLRLNAKKADIVVDEDSDEDPDPEPVPVSGGVEDENFEDVVEWSECFEKFYISKRDDWKKFNKVMLAIHNDVTHLNDVDRESVIPPAGEPQTQKQIVGPSTPSTTTKGGGKRGAGGGGGGARKKSRPTNAELFDNEQQKLPPKTALATIFQYMLEGSTLEDTILKHLDELNSEAKFDYMQLARDQPAVLFAMYEAIQAQIGSDE</sequence>
<evidence type="ECO:0000313" key="3">
    <source>
        <dbReference type="Proteomes" id="UP001152795"/>
    </source>
</evidence>
<dbReference type="EMBL" id="CACRXK020000489">
    <property type="protein sequence ID" value="CAB3982312.1"/>
    <property type="molecule type" value="Genomic_DNA"/>
</dbReference>
<proteinExistence type="predicted"/>
<keyword evidence="3" id="KW-1185">Reference proteome</keyword>
<comment type="caution">
    <text evidence="2">The sequence shown here is derived from an EMBL/GenBank/DDBJ whole genome shotgun (WGS) entry which is preliminary data.</text>
</comment>
<feature type="region of interest" description="Disordered" evidence="1">
    <location>
        <begin position="341"/>
        <end position="360"/>
    </location>
</feature>
<feature type="compositionally biased region" description="Gly residues" evidence="1">
    <location>
        <begin position="435"/>
        <end position="448"/>
    </location>
</feature>
<gene>
    <name evidence="2" type="ORF">PACLA_8A051637</name>
</gene>
<feature type="compositionally biased region" description="Acidic residues" evidence="1">
    <location>
        <begin position="341"/>
        <end position="351"/>
    </location>
</feature>
<name>A0A6S7G130_PARCT</name>
<evidence type="ECO:0000256" key="1">
    <source>
        <dbReference type="SAM" id="MobiDB-lite"/>
    </source>
</evidence>
<accession>A0A6S7G130</accession>
<feature type="region of interest" description="Disordered" evidence="1">
    <location>
        <begin position="409"/>
        <end position="456"/>
    </location>
</feature>
<dbReference type="Proteomes" id="UP001152795">
    <property type="component" value="Unassembled WGS sequence"/>
</dbReference>
<dbReference type="AlphaFoldDB" id="A0A6S7G130"/>